<dbReference type="InterPro" id="IPR020904">
    <property type="entry name" value="Sc_DH/Rdtase_CS"/>
</dbReference>
<keyword evidence="2 4" id="KW-0560">Oxidoreductase</keyword>
<proteinExistence type="inferred from homology"/>
<dbReference type="RefSeq" id="WP_244318170.1">
    <property type="nucleotide sequence ID" value="NZ_CP109114.1"/>
</dbReference>
<dbReference type="PRINTS" id="PR00081">
    <property type="entry name" value="GDHRDH"/>
</dbReference>
<keyword evidence="6" id="KW-1185">Reference proteome</keyword>
<accession>A0A561UV89</accession>
<organism evidence="3 5">
    <name type="scientific">Streptomyces brevispora</name>
    <dbReference type="NCBI Taxonomy" id="887462"/>
    <lineage>
        <taxon>Bacteria</taxon>
        <taxon>Bacillati</taxon>
        <taxon>Actinomycetota</taxon>
        <taxon>Actinomycetes</taxon>
        <taxon>Kitasatosporales</taxon>
        <taxon>Streptomycetaceae</taxon>
        <taxon>Streptomyces</taxon>
    </lineage>
</organism>
<evidence type="ECO:0000256" key="2">
    <source>
        <dbReference type="ARBA" id="ARBA00023002"/>
    </source>
</evidence>
<dbReference type="EC" id="1.1.1.47" evidence="4"/>
<dbReference type="Gene3D" id="3.40.50.720">
    <property type="entry name" value="NAD(P)-binding Rossmann-like Domain"/>
    <property type="match status" value="1"/>
</dbReference>
<dbReference type="Pfam" id="PF13561">
    <property type="entry name" value="adh_short_C2"/>
    <property type="match status" value="1"/>
</dbReference>
<dbReference type="InterPro" id="IPR002347">
    <property type="entry name" value="SDR_fam"/>
</dbReference>
<dbReference type="PANTHER" id="PTHR43180">
    <property type="entry name" value="3-OXOACYL-(ACYL-CARRIER-PROTEIN) REDUCTASE (AFU_ORTHOLOGUE AFUA_6G11210)"/>
    <property type="match status" value="1"/>
</dbReference>
<dbReference type="NCBIfam" id="NF005559">
    <property type="entry name" value="PRK07231.1"/>
    <property type="match status" value="1"/>
</dbReference>
<dbReference type="PROSITE" id="PS00061">
    <property type="entry name" value="ADH_SHORT"/>
    <property type="match status" value="1"/>
</dbReference>
<dbReference type="Proteomes" id="UP000318186">
    <property type="component" value="Unassembled WGS sequence"/>
</dbReference>
<dbReference type="AlphaFoldDB" id="A0A561UV89"/>
<dbReference type="EMBL" id="CP109114">
    <property type="protein sequence ID" value="WSC15661.1"/>
    <property type="molecule type" value="Genomic_DNA"/>
</dbReference>
<gene>
    <name evidence="3" type="ORF">FHX80_111700</name>
    <name evidence="4" type="ORF">OIE64_24400</name>
</gene>
<evidence type="ECO:0000313" key="6">
    <source>
        <dbReference type="Proteomes" id="UP001330827"/>
    </source>
</evidence>
<dbReference type="GO" id="GO:0047936">
    <property type="term" value="F:glucose 1-dehydrogenase [NAD(P)+] activity"/>
    <property type="evidence" value="ECO:0007669"/>
    <property type="project" value="UniProtKB-EC"/>
</dbReference>
<dbReference type="PANTHER" id="PTHR43180:SF33">
    <property type="entry name" value="15-HYDROXYPROSTAGLANDIN DEHYDROGENASE [NAD(+)]-LIKE"/>
    <property type="match status" value="1"/>
</dbReference>
<name>A0A561UV89_9ACTN</name>
<evidence type="ECO:0000313" key="5">
    <source>
        <dbReference type="Proteomes" id="UP000318186"/>
    </source>
</evidence>
<dbReference type="PRINTS" id="PR00080">
    <property type="entry name" value="SDRFAMILY"/>
</dbReference>
<protein>
    <submittedName>
        <fullName evidence="4">Glucose 1-dehydrogenase</fullName>
        <ecNumber evidence="4">1.1.1.47</ecNumber>
    </submittedName>
    <submittedName>
        <fullName evidence="3">NAD(P)-dependent dehydrogenase (Short-subunit alcohol dehydrogenase family)</fullName>
    </submittedName>
</protein>
<dbReference type="FunFam" id="3.40.50.720:FF:000084">
    <property type="entry name" value="Short-chain dehydrogenase reductase"/>
    <property type="match status" value="1"/>
</dbReference>
<evidence type="ECO:0000256" key="1">
    <source>
        <dbReference type="ARBA" id="ARBA00006484"/>
    </source>
</evidence>
<comment type="similarity">
    <text evidence="1">Belongs to the short-chain dehydrogenases/reductases (SDR) family.</text>
</comment>
<reference evidence="3 5" key="1">
    <citation type="submission" date="2019-06" db="EMBL/GenBank/DDBJ databases">
        <title>Sequencing the genomes of 1000 actinobacteria strains.</title>
        <authorList>
            <person name="Klenk H.-P."/>
        </authorList>
    </citation>
    <scope>NUCLEOTIDE SEQUENCE [LARGE SCALE GENOMIC DNA]</scope>
    <source>
        <strain evidence="3 5">DSM 42059</strain>
    </source>
</reference>
<evidence type="ECO:0000313" key="4">
    <source>
        <dbReference type="EMBL" id="WSC15661.1"/>
    </source>
</evidence>
<dbReference type="SUPFAM" id="SSF51735">
    <property type="entry name" value="NAD(P)-binding Rossmann-fold domains"/>
    <property type="match status" value="1"/>
</dbReference>
<reference evidence="4 6" key="2">
    <citation type="submission" date="2022-10" db="EMBL/GenBank/DDBJ databases">
        <title>The complete genomes of actinobacterial strains from the NBC collection.</title>
        <authorList>
            <person name="Joergensen T.S."/>
            <person name="Alvarez Arevalo M."/>
            <person name="Sterndorff E.B."/>
            <person name="Faurdal D."/>
            <person name="Vuksanovic O."/>
            <person name="Mourched A.-S."/>
            <person name="Charusanti P."/>
            <person name="Shaw S."/>
            <person name="Blin K."/>
            <person name="Weber T."/>
        </authorList>
    </citation>
    <scope>NUCLEOTIDE SEQUENCE [LARGE SCALE GENOMIC DNA]</scope>
    <source>
        <strain evidence="4 6">NBC 01769</strain>
    </source>
</reference>
<dbReference type="EMBL" id="VIWW01000001">
    <property type="protein sequence ID" value="TWG03279.1"/>
    <property type="molecule type" value="Genomic_DNA"/>
</dbReference>
<dbReference type="InterPro" id="IPR036291">
    <property type="entry name" value="NAD(P)-bd_dom_sf"/>
</dbReference>
<sequence>MTSSMSDKAGLVTGAGSGIGQAAAIALARAGASVMVSDIDETAGTETVAKIEEEGGTAAFLRCDVSDEAQVEALVDATVSAFGKLDFAFNNAGTNGVFAPIGDMDSAVWDRVMKVSLYSVFYCLKHEVRAMEENGGGSIVNTASGAGLIGIAYNAPYTAAKFGVVGMTRNVAMDYAPKGIRVNALAPGSTATPMMMNAFEQNPGDEFRNSILAGIPMGVLAEPEDQADAVVWLCSDHARMVTGVTLPVDGGYLAGK</sequence>
<dbReference type="CDD" id="cd05233">
    <property type="entry name" value="SDR_c"/>
    <property type="match status" value="1"/>
</dbReference>
<evidence type="ECO:0000313" key="3">
    <source>
        <dbReference type="EMBL" id="TWG03279.1"/>
    </source>
</evidence>
<dbReference type="Proteomes" id="UP001330827">
    <property type="component" value="Chromosome"/>
</dbReference>